<accession>A0A5C6CCD3</accession>
<feature type="region of interest" description="Disordered" evidence="1">
    <location>
        <begin position="15"/>
        <end position="63"/>
    </location>
</feature>
<organism evidence="2 3">
    <name type="scientific">Novipirellula galeiformis</name>
    <dbReference type="NCBI Taxonomy" id="2528004"/>
    <lineage>
        <taxon>Bacteria</taxon>
        <taxon>Pseudomonadati</taxon>
        <taxon>Planctomycetota</taxon>
        <taxon>Planctomycetia</taxon>
        <taxon>Pirellulales</taxon>
        <taxon>Pirellulaceae</taxon>
        <taxon>Novipirellula</taxon>
    </lineage>
</organism>
<dbReference type="Proteomes" id="UP000316304">
    <property type="component" value="Unassembled WGS sequence"/>
</dbReference>
<feature type="compositionally biased region" description="Basic and acidic residues" evidence="1">
    <location>
        <begin position="20"/>
        <end position="32"/>
    </location>
</feature>
<proteinExistence type="predicted"/>
<dbReference type="EMBL" id="SJPT01000005">
    <property type="protein sequence ID" value="TWU22260.1"/>
    <property type="molecule type" value="Genomic_DNA"/>
</dbReference>
<reference evidence="2 3" key="1">
    <citation type="submission" date="2019-02" db="EMBL/GenBank/DDBJ databases">
        <title>Deep-cultivation of Planctomycetes and their phenomic and genomic characterization uncovers novel biology.</title>
        <authorList>
            <person name="Wiegand S."/>
            <person name="Jogler M."/>
            <person name="Boedeker C."/>
            <person name="Pinto D."/>
            <person name="Vollmers J."/>
            <person name="Rivas-Marin E."/>
            <person name="Kohn T."/>
            <person name="Peeters S.H."/>
            <person name="Heuer A."/>
            <person name="Rast P."/>
            <person name="Oberbeckmann S."/>
            <person name="Bunk B."/>
            <person name="Jeske O."/>
            <person name="Meyerdierks A."/>
            <person name="Storesund J.E."/>
            <person name="Kallscheuer N."/>
            <person name="Luecker S."/>
            <person name="Lage O.M."/>
            <person name="Pohl T."/>
            <person name="Merkel B.J."/>
            <person name="Hornburger P."/>
            <person name="Mueller R.-W."/>
            <person name="Bruemmer F."/>
            <person name="Labrenz M."/>
            <person name="Spormann A.M."/>
            <person name="Op Den Camp H."/>
            <person name="Overmann J."/>
            <person name="Amann R."/>
            <person name="Jetten M.S.M."/>
            <person name="Mascher T."/>
            <person name="Medema M.H."/>
            <person name="Devos D.P."/>
            <person name="Kaster A.-K."/>
            <person name="Ovreas L."/>
            <person name="Rohde M."/>
            <person name="Galperin M.Y."/>
            <person name="Jogler C."/>
        </authorList>
    </citation>
    <scope>NUCLEOTIDE SEQUENCE [LARGE SCALE GENOMIC DNA]</scope>
    <source>
        <strain evidence="2 3">Pla52o</strain>
    </source>
</reference>
<evidence type="ECO:0000313" key="3">
    <source>
        <dbReference type="Proteomes" id="UP000316304"/>
    </source>
</evidence>
<sequence>MDLAERTHRVARDLLSLAQHRHDESRVAEQRGHTGNAMSDYSAPRLNNESLGGRFRHENDTAS</sequence>
<name>A0A5C6CCD3_9BACT</name>
<evidence type="ECO:0000256" key="1">
    <source>
        <dbReference type="SAM" id="MobiDB-lite"/>
    </source>
</evidence>
<comment type="caution">
    <text evidence="2">The sequence shown here is derived from an EMBL/GenBank/DDBJ whole genome shotgun (WGS) entry which is preliminary data.</text>
</comment>
<protein>
    <submittedName>
        <fullName evidence="2">Uncharacterized protein</fullName>
    </submittedName>
</protein>
<evidence type="ECO:0000313" key="2">
    <source>
        <dbReference type="EMBL" id="TWU22260.1"/>
    </source>
</evidence>
<dbReference type="AlphaFoldDB" id="A0A5C6CCD3"/>
<keyword evidence="3" id="KW-1185">Reference proteome</keyword>
<gene>
    <name evidence="2" type="ORF">Pla52o_33160</name>
</gene>